<keyword evidence="3" id="KW-0645">Protease</keyword>
<comment type="caution">
    <text evidence="9">The sequence shown here is derived from an EMBL/GenBank/DDBJ whole genome shotgun (WGS) entry which is preliminary data.</text>
</comment>
<protein>
    <submittedName>
        <fullName evidence="9">Accessory gene regulator B family protein</fullName>
    </submittedName>
</protein>
<keyword evidence="2" id="KW-0673">Quorum sensing</keyword>
<organism evidence="9 10">
    <name type="scientific">Clostridium aciditolerans</name>
    <dbReference type="NCBI Taxonomy" id="339861"/>
    <lineage>
        <taxon>Bacteria</taxon>
        <taxon>Bacillati</taxon>
        <taxon>Bacillota</taxon>
        <taxon>Clostridia</taxon>
        <taxon>Eubacteriales</taxon>
        <taxon>Clostridiaceae</taxon>
        <taxon>Clostridium</taxon>
    </lineage>
</organism>
<dbReference type="GO" id="GO:0008233">
    <property type="term" value="F:peptidase activity"/>
    <property type="evidence" value="ECO:0007669"/>
    <property type="project" value="UniProtKB-KW"/>
</dbReference>
<dbReference type="GO" id="GO:0016020">
    <property type="term" value="C:membrane"/>
    <property type="evidence" value="ECO:0007669"/>
    <property type="project" value="InterPro"/>
</dbReference>
<dbReference type="RefSeq" id="WP_211142982.1">
    <property type="nucleotide sequence ID" value="NZ_JAEEGB010000014.1"/>
</dbReference>
<dbReference type="InterPro" id="IPR006741">
    <property type="entry name" value="AgrB"/>
</dbReference>
<evidence type="ECO:0000256" key="6">
    <source>
        <dbReference type="ARBA" id="ARBA00022989"/>
    </source>
</evidence>
<name>A0A934M717_9CLOT</name>
<keyword evidence="1" id="KW-1003">Cell membrane</keyword>
<feature type="transmembrane region" description="Helical" evidence="8">
    <location>
        <begin position="110"/>
        <end position="132"/>
    </location>
</feature>
<evidence type="ECO:0000256" key="3">
    <source>
        <dbReference type="ARBA" id="ARBA00022670"/>
    </source>
</evidence>
<dbReference type="Pfam" id="PF04647">
    <property type="entry name" value="AgrB"/>
    <property type="match status" value="1"/>
</dbReference>
<evidence type="ECO:0000313" key="10">
    <source>
        <dbReference type="Proteomes" id="UP000622687"/>
    </source>
</evidence>
<evidence type="ECO:0000256" key="8">
    <source>
        <dbReference type="SAM" id="Phobius"/>
    </source>
</evidence>
<dbReference type="Proteomes" id="UP000622687">
    <property type="component" value="Unassembled WGS sequence"/>
</dbReference>
<proteinExistence type="predicted"/>
<feature type="transmembrane region" description="Helical" evidence="8">
    <location>
        <begin position="81"/>
        <end position="98"/>
    </location>
</feature>
<dbReference type="AlphaFoldDB" id="A0A934M717"/>
<dbReference type="GO" id="GO:0009372">
    <property type="term" value="P:quorum sensing"/>
    <property type="evidence" value="ECO:0007669"/>
    <property type="project" value="UniProtKB-KW"/>
</dbReference>
<evidence type="ECO:0000313" key="9">
    <source>
        <dbReference type="EMBL" id="MBI6873556.1"/>
    </source>
</evidence>
<sequence>MFLIERISNKIGYKVASSLKLNKDQEEIIAYGAFCLMQVLWAIFWVVLFGTIFNVLTDALIITFAIALLRKYSGGAHFSSPNSCAIIGGVVCTTLALITDKILPLFNIKILIVLGAVCLMVSYFVVNKLAPVDSSAKPIRKVETRQRLKRQSILILNVLLIIMVILLFIYFRYNNSFSLESAESICIGIIWQVLTLTSIGHNIFNKIDNFLEFKKGRN</sequence>
<dbReference type="SMART" id="SM00793">
    <property type="entry name" value="AgrB"/>
    <property type="match status" value="1"/>
</dbReference>
<reference evidence="9" key="1">
    <citation type="submission" date="2020-12" db="EMBL/GenBank/DDBJ databases">
        <title>Clostridium thailandense sp. nov., a novel acetogenic bacterium isolated from peat land soil in Thailand.</title>
        <authorList>
            <person name="Chaikitkaew S."/>
            <person name="Birkeland N.K."/>
        </authorList>
    </citation>
    <scope>NUCLEOTIDE SEQUENCE</scope>
    <source>
        <strain evidence="9">DSM 17425</strain>
    </source>
</reference>
<gene>
    <name evidence="9" type="ORF">I6U51_12685</name>
</gene>
<keyword evidence="7 8" id="KW-0472">Membrane</keyword>
<keyword evidence="6 8" id="KW-1133">Transmembrane helix</keyword>
<evidence type="ECO:0000256" key="4">
    <source>
        <dbReference type="ARBA" id="ARBA00022692"/>
    </source>
</evidence>
<dbReference type="EMBL" id="JAEEGB010000014">
    <property type="protein sequence ID" value="MBI6873556.1"/>
    <property type="molecule type" value="Genomic_DNA"/>
</dbReference>
<accession>A0A934M717</accession>
<keyword evidence="10" id="KW-1185">Reference proteome</keyword>
<feature type="transmembrane region" description="Helical" evidence="8">
    <location>
        <begin position="153"/>
        <end position="173"/>
    </location>
</feature>
<keyword evidence="5" id="KW-0378">Hydrolase</keyword>
<evidence type="ECO:0000256" key="1">
    <source>
        <dbReference type="ARBA" id="ARBA00022475"/>
    </source>
</evidence>
<dbReference type="GO" id="GO:0006508">
    <property type="term" value="P:proteolysis"/>
    <property type="evidence" value="ECO:0007669"/>
    <property type="project" value="UniProtKB-KW"/>
</dbReference>
<feature type="transmembrane region" description="Helical" evidence="8">
    <location>
        <begin position="52"/>
        <end position="69"/>
    </location>
</feature>
<evidence type="ECO:0000256" key="5">
    <source>
        <dbReference type="ARBA" id="ARBA00022801"/>
    </source>
</evidence>
<evidence type="ECO:0000256" key="2">
    <source>
        <dbReference type="ARBA" id="ARBA00022654"/>
    </source>
</evidence>
<evidence type="ECO:0000256" key="7">
    <source>
        <dbReference type="ARBA" id="ARBA00023136"/>
    </source>
</evidence>
<feature type="transmembrane region" description="Helical" evidence="8">
    <location>
        <begin position="185"/>
        <end position="204"/>
    </location>
</feature>
<keyword evidence="4 8" id="KW-0812">Transmembrane</keyword>